<comment type="caution">
    <text evidence="1">The sequence shown here is derived from an EMBL/GenBank/DDBJ whole genome shotgun (WGS) entry which is preliminary data.</text>
</comment>
<accession>A0A256G8G3</accession>
<keyword evidence="2" id="KW-1185">Reference proteome</keyword>
<proteinExistence type="predicted"/>
<gene>
    <name evidence="1" type="ORF">CEV31_0104</name>
</gene>
<evidence type="ECO:0000313" key="1">
    <source>
        <dbReference type="EMBL" id="OYR22941.1"/>
    </source>
</evidence>
<protein>
    <submittedName>
        <fullName evidence="1">Uncharacterized protein</fullName>
    </submittedName>
</protein>
<organism evidence="1 2">
    <name type="scientific">Brucella thiophenivorans</name>
    <dbReference type="NCBI Taxonomy" id="571255"/>
    <lineage>
        <taxon>Bacteria</taxon>
        <taxon>Pseudomonadati</taxon>
        <taxon>Pseudomonadota</taxon>
        <taxon>Alphaproteobacteria</taxon>
        <taxon>Hyphomicrobiales</taxon>
        <taxon>Brucellaceae</taxon>
        <taxon>Brucella/Ochrobactrum group</taxon>
        <taxon>Brucella</taxon>
    </lineage>
</organism>
<dbReference type="AlphaFoldDB" id="A0A256G8G3"/>
<reference evidence="1 2" key="1">
    <citation type="submission" date="2017-07" db="EMBL/GenBank/DDBJ databases">
        <title>Phylogenetic study on the rhizospheric bacterium Ochrobactrum sp. A44.</title>
        <authorList>
            <person name="Krzyzanowska D.M."/>
            <person name="Ossowicki A."/>
            <person name="Rajewska M."/>
            <person name="Maciag T."/>
            <person name="Kaczynski Z."/>
            <person name="Czerwicka M."/>
            <person name="Jafra S."/>
        </authorList>
    </citation>
    <scope>NUCLEOTIDE SEQUENCE [LARGE SCALE GENOMIC DNA]</scope>
    <source>
        <strain evidence="1 2">DSM 7216</strain>
    </source>
</reference>
<name>A0A256G8G3_9HYPH</name>
<dbReference type="EMBL" id="NNRJ01000003">
    <property type="protein sequence ID" value="OYR22941.1"/>
    <property type="molecule type" value="Genomic_DNA"/>
</dbReference>
<evidence type="ECO:0000313" key="2">
    <source>
        <dbReference type="Proteomes" id="UP000215590"/>
    </source>
</evidence>
<dbReference type="Proteomes" id="UP000215590">
    <property type="component" value="Unassembled WGS sequence"/>
</dbReference>
<sequence>MATALRLGNEDETVGVQINLIKVNKNKKGRTRRPFSNVKLR</sequence>